<sequence length="817" mass="85839">MDPASPLPEPGVQSASLSSTDLCAPAPAASITSGDTVYYRYSTARTWAAAKADCTAMGGRLAVPMSDSGNEAIHSITGGELTYIGLSQLSGQTSTSAGWQTVEGDTPTYLHWASGEPNDGGGHPEAGIQQCARMWADSGYWDDVKCANTSQYVCEFGSTPVSCGGGATCGIASGASTYRCQCPTGQRYDVALQTCIGGPLTIEVNSLNVDQAASGNLFVNFPLKARVGLKGTGSTNSFVVSLGLMQKPSGPNPTQAELESLQSCLVGGTRVTLTGDSSQQYVDITGIVPPECLGGDPQRAANFFVLLDGADEFTTEENKWLVYNEKEATTTVGQRCKTKDPVTGVERTGCVINVTVRPPPGTDVELKQATPDSSVVVLDSEAPPADVNAGAGEAPRPLFIANLTVAAFGRDFDEAGSSTLPGTVDFAYDIIAQPDTGNVGWKRLNANPEALHAPINTVKPGEDLQFDARLHPTPEFRTLTSPGGPWAAATDFQVRACAMVPFPERGDPMVAGQNGTANNCKVFTVRLVRGSHTSNLASSLDVTKTYSNAWGSSSTIQLGLSGGSTNTFNLTGAYTDNDATVSLKGFFGSFDLAQAWGDASATVSPAVASMDTGFKVFGVSLLSYSKSAGSVTYTYDKSYAKEKCLTYTYGVVVASINISGCFSATAGFDMGVTASTTSISAQVRPYVNASLSVSGTLNLTIYKATLSASVTILGFNTSDSDGVNAKLYLVVNSTNPVKLTVAYDADAVFRISTLDGSIDLTIEQLEANWCKKKKWGITFYYVCWGYDTLAEYNLFSYDGYAFTSTLLDRSGSAITLQ</sequence>
<dbReference type="InterPro" id="IPR018378">
    <property type="entry name" value="C-type_lectin_CS"/>
</dbReference>
<dbReference type="PROSITE" id="PS00615">
    <property type="entry name" value="C_TYPE_LECTIN_1"/>
    <property type="match status" value="1"/>
</dbReference>
<gene>
    <name evidence="3" type="ORF">JY651_14820</name>
</gene>
<dbReference type="CDD" id="cd00037">
    <property type="entry name" value="CLECT"/>
    <property type="match status" value="1"/>
</dbReference>
<dbReference type="PANTHER" id="PTHR22803">
    <property type="entry name" value="MANNOSE, PHOSPHOLIPASE, LECTIN RECEPTOR RELATED"/>
    <property type="match status" value="1"/>
</dbReference>
<dbReference type="SMART" id="SM00034">
    <property type="entry name" value="CLECT"/>
    <property type="match status" value="1"/>
</dbReference>
<dbReference type="Pfam" id="PF00059">
    <property type="entry name" value="Lectin_C"/>
    <property type="match status" value="1"/>
</dbReference>
<evidence type="ECO:0000313" key="3">
    <source>
        <dbReference type="EMBL" id="QSQ26118.1"/>
    </source>
</evidence>
<dbReference type="PROSITE" id="PS50041">
    <property type="entry name" value="C_TYPE_LECTIN_2"/>
    <property type="match status" value="1"/>
</dbReference>
<reference evidence="3 4" key="1">
    <citation type="submission" date="2021-02" db="EMBL/GenBank/DDBJ databases">
        <title>De Novo genome assembly of isolated myxobacteria.</title>
        <authorList>
            <person name="Stevens D.C."/>
        </authorList>
    </citation>
    <scope>NUCLEOTIDE SEQUENCE [LARGE SCALE GENOMIC DNA]</scope>
    <source>
        <strain evidence="4">SCPEA02</strain>
    </source>
</reference>
<dbReference type="RefSeq" id="WP_206727668.1">
    <property type="nucleotide sequence ID" value="NZ_CP071090.1"/>
</dbReference>
<name>A0ABX7P6N7_9BACT</name>
<protein>
    <submittedName>
        <fullName evidence="3">C-type lectin domain-containing protein</fullName>
    </submittedName>
</protein>
<evidence type="ECO:0000313" key="4">
    <source>
        <dbReference type="Proteomes" id="UP000662747"/>
    </source>
</evidence>
<dbReference type="InterPro" id="IPR016187">
    <property type="entry name" value="CTDL_fold"/>
</dbReference>
<evidence type="ECO:0000256" key="1">
    <source>
        <dbReference type="ARBA" id="ARBA00023157"/>
    </source>
</evidence>
<organism evidence="3 4">
    <name type="scientific">Pyxidicoccus parkwayensis</name>
    <dbReference type="NCBI Taxonomy" id="2813578"/>
    <lineage>
        <taxon>Bacteria</taxon>
        <taxon>Pseudomonadati</taxon>
        <taxon>Myxococcota</taxon>
        <taxon>Myxococcia</taxon>
        <taxon>Myxococcales</taxon>
        <taxon>Cystobacterineae</taxon>
        <taxon>Myxococcaceae</taxon>
        <taxon>Pyxidicoccus</taxon>
    </lineage>
</organism>
<accession>A0ABX7P6N7</accession>
<feature type="domain" description="C-type lectin" evidence="2">
    <location>
        <begin position="33"/>
        <end position="155"/>
    </location>
</feature>
<dbReference type="EMBL" id="CP071090">
    <property type="protein sequence ID" value="QSQ26118.1"/>
    <property type="molecule type" value="Genomic_DNA"/>
</dbReference>
<evidence type="ECO:0000259" key="2">
    <source>
        <dbReference type="PROSITE" id="PS50041"/>
    </source>
</evidence>
<keyword evidence="4" id="KW-1185">Reference proteome</keyword>
<dbReference type="SUPFAM" id="SSF56436">
    <property type="entry name" value="C-type lectin-like"/>
    <property type="match status" value="1"/>
</dbReference>
<dbReference type="Gene3D" id="3.10.100.10">
    <property type="entry name" value="Mannose-Binding Protein A, subunit A"/>
    <property type="match status" value="1"/>
</dbReference>
<keyword evidence="1" id="KW-1015">Disulfide bond</keyword>
<dbReference type="InterPro" id="IPR001304">
    <property type="entry name" value="C-type_lectin-like"/>
</dbReference>
<dbReference type="Proteomes" id="UP000662747">
    <property type="component" value="Chromosome"/>
</dbReference>
<dbReference type="InterPro" id="IPR016186">
    <property type="entry name" value="C-type_lectin-like/link_sf"/>
</dbReference>
<dbReference type="InterPro" id="IPR050111">
    <property type="entry name" value="C-type_lectin/snaclec_domain"/>
</dbReference>
<proteinExistence type="predicted"/>